<dbReference type="Proteomes" id="UP000245119">
    <property type="component" value="Linkage Group LG4"/>
</dbReference>
<accession>A0A2T7PDE8</accession>
<reference evidence="1 2" key="1">
    <citation type="submission" date="2018-04" db="EMBL/GenBank/DDBJ databases">
        <title>The genome of golden apple snail Pomacea canaliculata provides insight into stress tolerance and invasive adaptation.</title>
        <authorList>
            <person name="Liu C."/>
            <person name="Liu B."/>
            <person name="Ren Y."/>
            <person name="Zhang Y."/>
            <person name="Wang H."/>
            <person name="Li S."/>
            <person name="Jiang F."/>
            <person name="Yin L."/>
            <person name="Zhang G."/>
            <person name="Qian W."/>
            <person name="Fan W."/>
        </authorList>
    </citation>
    <scope>NUCLEOTIDE SEQUENCE [LARGE SCALE GENOMIC DNA]</scope>
    <source>
        <strain evidence="1">SZHN2017</strain>
        <tissue evidence="1">Muscle</tissue>
    </source>
</reference>
<gene>
    <name evidence="1" type="ORF">C0Q70_06854</name>
</gene>
<dbReference type="AlphaFoldDB" id="A0A2T7PDE8"/>
<evidence type="ECO:0000313" key="1">
    <source>
        <dbReference type="EMBL" id="PVD31442.1"/>
    </source>
</evidence>
<evidence type="ECO:0000313" key="2">
    <source>
        <dbReference type="Proteomes" id="UP000245119"/>
    </source>
</evidence>
<proteinExistence type="predicted"/>
<name>A0A2T7PDE8_POMCA</name>
<sequence>MLKGGVAVKIKGPELGKVLGGGKEERLEIMTSVVLLFVNRYHMPKNMWFVGFVGDRRGSLMLDD</sequence>
<comment type="caution">
    <text evidence="1">The sequence shown here is derived from an EMBL/GenBank/DDBJ whole genome shotgun (WGS) entry which is preliminary data.</text>
</comment>
<keyword evidence="2" id="KW-1185">Reference proteome</keyword>
<protein>
    <submittedName>
        <fullName evidence="1">Uncharacterized protein</fullName>
    </submittedName>
</protein>
<organism evidence="1 2">
    <name type="scientific">Pomacea canaliculata</name>
    <name type="common">Golden apple snail</name>
    <dbReference type="NCBI Taxonomy" id="400727"/>
    <lineage>
        <taxon>Eukaryota</taxon>
        <taxon>Metazoa</taxon>
        <taxon>Spiralia</taxon>
        <taxon>Lophotrochozoa</taxon>
        <taxon>Mollusca</taxon>
        <taxon>Gastropoda</taxon>
        <taxon>Caenogastropoda</taxon>
        <taxon>Architaenioglossa</taxon>
        <taxon>Ampullarioidea</taxon>
        <taxon>Ampullariidae</taxon>
        <taxon>Pomacea</taxon>
    </lineage>
</organism>
<dbReference type="EMBL" id="PZQS01000004">
    <property type="protein sequence ID" value="PVD31442.1"/>
    <property type="molecule type" value="Genomic_DNA"/>
</dbReference>